<evidence type="ECO:0000256" key="9">
    <source>
        <dbReference type="ARBA" id="ARBA00048679"/>
    </source>
</evidence>
<evidence type="ECO:0000259" key="12">
    <source>
        <dbReference type="PROSITE" id="PS50011"/>
    </source>
</evidence>
<evidence type="ECO:0000256" key="4">
    <source>
        <dbReference type="ARBA" id="ARBA00022679"/>
    </source>
</evidence>
<sequence length="485" mass="56056">MSKKTDRDYLEDGFVLKEKLGSGSFSTVHKAFDKVRKSDVAIKCINKSAITREKADNIIREIEILKMMHHPHVVDMLDFHWDDKYVYIVLEFCDGGDLSKYIKRNQKIPESICKTFMKQLIDGLKYLRSKDIYHYDLKPQNILIKMHPKLTLKISDFGLALLANPKLDIKPGFGPRGTPLYMAPEMLLCDTYDPSLIDLWSLGVILYECLHGKLPLPYKNVEDLVKAMKAWKPIVVDKSLSSNCKSLLQLLLSYDPKRRITFDQLMIHPFLNFEYHPPSEETYRKAIKTERKAVKLDFDEEYHRAFYKYCESFKYLVPFVTERKTGDQVDAVEAIESEAEEVLSQPDRMDSEPSSFTDEQNIHARNYRSPSHLTTDQVAALKTMSRPTPKMYDGLDVGYAAQMYLYEGNYVEALDKFMISLSILIPLLRKEGPGRRRSLLTIQVKEFLNLAESVKTLLSVNDEIQNARLKPKDPGPSVEEFCRIH</sequence>
<reference evidence="13 14" key="1">
    <citation type="submission" date="2022-12" db="EMBL/GenBank/DDBJ databases">
        <title>Chromosome-level genome assembly of true bugs.</title>
        <authorList>
            <person name="Ma L."/>
            <person name="Li H."/>
        </authorList>
    </citation>
    <scope>NUCLEOTIDE SEQUENCE [LARGE SCALE GENOMIC DNA]</scope>
    <source>
        <strain evidence="13">Lab_2022b</strain>
    </source>
</reference>
<keyword evidence="4" id="KW-0808">Transferase</keyword>
<feature type="domain" description="Protein kinase" evidence="12">
    <location>
        <begin position="14"/>
        <end position="271"/>
    </location>
</feature>
<dbReference type="PROSITE" id="PS50011">
    <property type="entry name" value="PROTEIN_KINASE_DOM"/>
    <property type="match status" value="1"/>
</dbReference>
<keyword evidence="7 10" id="KW-0067">ATP-binding</keyword>
<comment type="caution">
    <text evidence="13">The sequence shown here is derived from an EMBL/GenBank/DDBJ whole genome shotgun (WGS) entry which is preliminary data.</text>
</comment>
<dbReference type="Gene3D" id="1.20.58.80">
    <property type="entry name" value="Phosphotransferase system, lactose/cellobiose-type IIA subunit"/>
    <property type="match status" value="2"/>
</dbReference>
<feature type="binding site" evidence="10">
    <location>
        <position position="43"/>
    </location>
    <ligand>
        <name>ATP</name>
        <dbReference type="ChEBI" id="CHEBI:30616"/>
    </ligand>
</feature>
<evidence type="ECO:0000256" key="7">
    <source>
        <dbReference type="ARBA" id="ARBA00022840"/>
    </source>
</evidence>
<dbReference type="PROSITE" id="PS00108">
    <property type="entry name" value="PROTEIN_KINASE_ST"/>
    <property type="match status" value="1"/>
</dbReference>
<dbReference type="InterPro" id="IPR036181">
    <property type="entry name" value="MIT_dom_sf"/>
</dbReference>
<dbReference type="FunFam" id="1.10.510.10:FF:000571">
    <property type="entry name" value="Maternal embryonic leucine zipper kinase"/>
    <property type="match status" value="1"/>
</dbReference>
<dbReference type="EC" id="2.7.11.1" evidence="1"/>
<dbReference type="GO" id="GO:0010506">
    <property type="term" value="P:regulation of autophagy"/>
    <property type="evidence" value="ECO:0007669"/>
    <property type="project" value="InterPro"/>
</dbReference>
<evidence type="ECO:0000256" key="8">
    <source>
        <dbReference type="ARBA" id="ARBA00047899"/>
    </source>
</evidence>
<dbReference type="GO" id="GO:0000422">
    <property type="term" value="P:autophagy of mitochondrion"/>
    <property type="evidence" value="ECO:0007669"/>
    <property type="project" value="TreeGrafter"/>
</dbReference>
<evidence type="ECO:0000256" key="3">
    <source>
        <dbReference type="ARBA" id="ARBA00022527"/>
    </source>
</evidence>
<dbReference type="Proteomes" id="UP001461498">
    <property type="component" value="Unassembled WGS sequence"/>
</dbReference>
<organism evidence="13 14">
    <name type="scientific">Rhynocoris fuscipes</name>
    <dbReference type="NCBI Taxonomy" id="488301"/>
    <lineage>
        <taxon>Eukaryota</taxon>
        <taxon>Metazoa</taxon>
        <taxon>Ecdysozoa</taxon>
        <taxon>Arthropoda</taxon>
        <taxon>Hexapoda</taxon>
        <taxon>Insecta</taxon>
        <taxon>Pterygota</taxon>
        <taxon>Neoptera</taxon>
        <taxon>Paraneoptera</taxon>
        <taxon>Hemiptera</taxon>
        <taxon>Heteroptera</taxon>
        <taxon>Panheteroptera</taxon>
        <taxon>Cimicomorpha</taxon>
        <taxon>Reduviidae</taxon>
        <taxon>Harpactorinae</taxon>
        <taxon>Harpactorini</taxon>
        <taxon>Rhynocoris</taxon>
    </lineage>
</organism>
<dbReference type="GO" id="GO:0061709">
    <property type="term" value="P:reticulophagy"/>
    <property type="evidence" value="ECO:0007669"/>
    <property type="project" value="TreeGrafter"/>
</dbReference>
<keyword evidence="5 10" id="KW-0547">Nucleotide-binding</keyword>
<dbReference type="SUPFAM" id="SSF56112">
    <property type="entry name" value="Protein kinase-like (PK-like)"/>
    <property type="match status" value="1"/>
</dbReference>
<gene>
    <name evidence="13" type="ORF">O3M35_007348</name>
</gene>
<dbReference type="AlphaFoldDB" id="A0AAW1D9A1"/>
<keyword evidence="2" id="KW-0963">Cytoplasm</keyword>
<evidence type="ECO:0000256" key="1">
    <source>
        <dbReference type="ARBA" id="ARBA00012513"/>
    </source>
</evidence>
<evidence type="ECO:0000256" key="6">
    <source>
        <dbReference type="ARBA" id="ARBA00022777"/>
    </source>
</evidence>
<comment type="similarity">
    <text evidence="11">Belongs to the protein kinase superfamily.</text>
</comment>
<comment type="catalytic activity">
    <reaction evidence="9">
        <text>L-seryl-[protein] + ATP = O-phospho-L-seryl-[protein] + ADP + H(+)</text>
        <dbReference type="Rhea" id="RHEA:17989"/>
        <dbReference type="Rhea" id="RHEA-COMP:9863"/>
        <dbReference type="Rhea" id="RHEA-COMP:11604"/>
        <dbReference type="ChEBI" id="CHEBI:15378"/>
        <dbReference type="ChEBI" id="CHEBI:29999"/>
        <dbReference type="ChEBI" id="CHEBI:30616"/>
        <dbReference type="ChEBI" id="CHEBI:83421"/>
        <dbReference type="ChEBI" id="CHEBI:456216"/>
        <dbReference type="EC" id="2.7.11.1"/>
    </reaction>
</comment>
<comment type="catalytic activity">
    <reaction evidence="8">
        <text>L-threonyl-[protein] + ATP = O-phospho-L-threonyl-[protein] + ADP + H(+)</text>
        <dbReference type="Rhea" id="RHEA:46608"/>
        <dbReference type="Rhea" id="RHEA-COMP:11060"/>
        <dbReference type="Rhea" id="RHEA-COMP:11605"/>
        <dbReference type="ChEBI" id="CHEBI:15378"/>
        <dbReference type="ChEBI" id="CHEBI:30013"/>
        <dbReference type="ChEBI" id="CHEBI:30616"/>
        <dbReference type="ChEBI" id="CHEBI:61977"/>
        <dbReference type="ChEBI" id="CHEBI:456216"/>
        <dbReference type="EC" id="2.7.11.1"/>
    </reaction>
</comment>
<name>A0AAW1D9A1_9HEMI</name>
<dbReference type="Gene3D" id="1.10.510.10">
    <property type="entry name" value="Transferase(Phosphotransferase) domain 1"/>
    <property type="match status" value="1"/>
</dbReference>
<accession>A0AAW1D9A1</accession>
<dbReference type="GO" id="GO:0005776">
    <property type="term" value="C:autophagosome"/>
    <property type="evidence" value="ECO:0007669"/>
    <property type="project" value="TreeGrafter"/>
</dbReference>
<keyword evidence="6" id="KW-0418">Kinase</keyword>
<evidence type="ECO:0000256" key="2">
    <source>
        <dbReference type="ARBA" id="ARBA00022490"/>
    </source>
</evidence>
<keyword evidence="14" id="KW-1185">Reference proteome</keyword>
<dbReference type="FunFam" id="3.30.200.20:FF:000042">
    <property type="entry name" value="Aurora kinase A"/>
    <property type="match status" value="1"/>
</dbReference>
<dbReference type="InterPro" id="IPR008271">
    <property type="entry name" value="Ser/Thr_kinase_AS"/>
</dbReference>
<evidence type="ECO:0000256" key="10">
    <source>
        <dbReference type="PROSITE-ProRule" id="PRU10141"/>
    </source>
</evidence>
<dbReference type="InterPro" id="IPR000719">
    <property type="entry name" value="Prot_kinase_dom"/>
</dbReference>
<dbReference type="GO" id="GO:0034045">
    <property type="term" value="C:phagophore assembly site membrane"/>
    <property type="evidence" value="ECO:0007669"/>
    <property type="project" value="TreeGrafter"/>
</dbReference>
<dbReference type="InterPro" id="IPR011009">
    <property type="entry name" value="Kinase-like_dom_sf"/>
</dbReference>
<evidence type="ECO:0000256" key="5">
    <source>
        <dbReference type="ARBA" id="ARBA00022741"/>
    </source>
</evidence>
<keyword evidence="3 11" id="KW-0723">Serine/threonine-protein kinase</keyword>
<dbReference type="PANTHER" id="PTHR24348">
    <property type="entry name" value="SERINE/THREONINE-PROTEIN KINASE UNC-51-RELATED"/>
    <property type="match status" value="1"/>
</dbReference>
<dbReference type="InterPro" id="IPR017441">
    <property type="entry name" value="Protein_kinase_ATP_BS"/>
</dbReference>
<dbReference type="EMBL" id="JAPXFL010000004">
    <property type="protein sequence ID" value="KAK9507508.1"/>
    <property type="molecule type" value="Genomic_DNA"/>
</dbReference>
<dbReference type="PANTHER" id="PTHR24348:SF65">
    <property type="entry name" value="SERINE_THREONINE-PROTEIN KINASE ULK3"/>
    <property type="match status" value="1"/>
</dbReference>
<dbReference type="SUPFAM" id="SSF116846">
    <property type="entry name" value="MIT domain"/>
    <property type="match status" value="2"/>
</dbReference>
<dbReference type="GO" id="GO:0005829">
    <property type="term" value="C:cytosol"/>
    <property type="evidence" value="ECO:0007669"/>
    <property type="project" value="TreeGrafter"/>
</dbReference>
<dbReference type="Pfam" id="PF00069">
    <property type="entry name" value="Pkinase"/>
    <property type="match status" value="1"/>
</dbReference>
<dbReference type="GO" id="GO:0004674">
    <property type="term" value="F:protein serine/threonine kinase activity"/>
    <property type="evidence" value="ECO:0007669"/>
    <property type="project" value="UniProtKB-KW"/>
</dbReference>
<dbReference type="GO" id="GO:0042594">
    <property type="term" value="P:response to starvation"/>
    <property type="evidence" value="ECO:0007669"/>
    <property type="project" value="TreeGrafter"/>
</dbReference>
<dbReference type="GO" id="GO:0005524">
    <property type="term" value="F:ATP binding"/>
    <property type="evidence" value="ECO:0007669"/>
    <property type="project" value="UniProtKB-UniRule"/>
</dbReference>
<evidence type="ECO:0000256" key="11">
    <source>
        <dbReference type="RuleBase" id="RU000304"/>
    </source>
</evidence>
<dbReference type="Gene3D" id="3.30.200.20">
    <property type="entry name" value="Phosphorylase Kinase, domain 1"/>
    <property type="match status" value="1"/>
</dbReference>
<dbReference type="PROSITE" id="PS00107">
    <property type="entry name" value="PROTEIN_KINASE_ATP"/>
    <property type="match status" value="1"/>
</dbReference>
<dbReference type="SMART" id="SM00220">
    <property type="entry name" value="S_TKc"/>
    <property type="match status" value="1"/>
</dbReference>
<proteinExistence type="inferred from homology"/>
<evidence type="ECO:0000313" key="13">
    <source>
        <dbReference type="EMBL" id="KAK9507508.1"/>
    </source>
</evidence>
<protein>
    <recommendedName>
        <fullName evidence="1">non-specific serine/threonine protein kinase</fullName>
        <ecNumber evidence="1">2.7.11.1</ecNumber>
    </recommendedName>
</protein>
<dbReference type="GO" id="GO:0034727">
    <property type="term" value="P:piecemeal microautophagy of the nucleus"/>
    <property type="evidence" value="ECO:0007669"/>
    <property type="project" value="TreeGrafter"/>
</dbReference>
<evidence type="ECO:0000313" key="14">
    <source>
        <dbReference type="Proteomes" id="UP001461498"/>
    </source>
</evidence>
<dbReference type="InterPro" id="IPR045269">
    <property type="entry name" value="Atg1-like"/>
</dbReference>
<dbReference type="GO" id="GO:0000045">
    <property type="term" value="P:autophagosome assembly"/>
    <property type="evidence" value="ECO:0007669"/>
    <property type="project" value="TreeGrafter"/>
</dbReference>